<organism evidence="1 2">
    <name type="scientific">Pseudovibrio japonicus</name>
    <dbReference type="NCBI Taxonomy" id="366534"/>
    <lineage>
        <taxon>Bacteria</taxon>
        <taxon>Pseudomonadati</taxon>
        <taxon>Pseudomonadota</taxon>
        <taxon>Alphaproteobacteria</taxon>
        <taxon>Hyphomicrobiales</taxon>
        <taxon>Stappiaceae</taxon>
        <taxon>Pseudovibrio</taxon>
    </lineage>
</organism>
<keyword evidence="2" id="KW-1185">Reference proteome</keyword>
<dbReference type="EMBL" id="BMXE01000004">
    <property type="protein sequence ID" value="GHB33703.1"/>
    <property type="molecule type" value="Genomic_DNA"/>
</dbReference>
<gene>
    <name evidence="1" type="ORF">GCM10007094_23140</name>
</gene>
<sequence>MENNGQLIEPGKIIAFSRGAYSGYDFIGIVVTLQKLNLTELSEQYKSEFEPDEYYDEPQPERFPTWLINKGMAAPLEWQKIHCGEYGEFGLTLE</sequence>
<comment type="caution">
    <text evidence="1">The sequence shown here is derived from an EMBL/GenBank/DDBJ whole genome shotgun (WGS) entry which is preliminary data.</text>
</comment>
<proteinExistence type="predicted"/>
<reference evidence="2" key="1">
    <citation type="journal article" date="2019" name="Int. J. Syst. Evol. Microbiol.">
        <title>The Global Catalogue of Microorganisms (GCM) 10K type strain sequencing project: providing services to taxonomists for standard genome sequencing and annotation.</title>
        <authorList>
            <consortium name="The Broad Institute Genomics Platform"/>
            <consortium name="The Broad Institute Genome Sequencing Center for Infectious Disease"/>
            <person name="Wu L."/>
            <person name="Ma J."/>
        </authorList>
    </citation>
    <scope>NUCLEOTIDE SEQUENCE [LARGE SCALE GENOMIC DNA]</scope>
    <source>
        <strain evidence="2">KCTC 12861</strain>
    </source>
</reference>
<evidence type="ECO:0000313" key="1">
    <source>
        <dbReference type="EMBL" id="GHB33703.1"/>
    </source>
</evidence>
<evidence type="ECO:0000313" key="2">
    <source>
        <dbReference type="Proteomes" id="UP000637980"/>
    </source>
</evidence>
<protein>
    <recommendedName>
        <fullName evidence="3">ASCH domain-containing protein</fullName>
    </recommendedName>
</protein>
<dbReference type="Proteomes" id="UP000637980">
    <property type="component" value="Unassembled WGS sequence"/>
</dbReference>
<dbReference type="RefSeq" id="WP_189436959.1">
    <property type="nucleotide sequence ID" value="NZ_BMXE01000004.1"/>
</dbReference>
<name>A0ABQ3EED7_9HYPH</name>
<evidence type="ECO:0008006" key="3">
    <source>
        <dbReference type="Google" id="ProtNLM"/>
    </source>
</evidence>
<accession>A0ABQ3EED7</accession>